<dbReference type="Pfam" id="PF00437">
    <property type="entry name" value="T2SSE"/>
    <property type="match status" value="1"/>
</dbReference>
<comment type="similarity">
    <text evidence="1">Belongs to the GSP E family.</text>
</comment>
<reference evidence="3 4" key="1">
    <citation type="submission" date="2016-11" db="EMBL/GenBank/DDBJ databases">
        <authorList>
            <person name="Jaros S."/>
            <person name="Januszkiewicz K."/>
            <person name="Wedrychowicz H."/>
        </authorList>
    </citation>
    <scope>NUCLEOTIDE SEQUENCE [LARGE SCALE GENOMIC DNA]</scope>
    <source>
        <strain evidence="3 4">DSM 3090</strain>
    </source>
</reference>
<dbReference type="GO" id="GO:0016887">
    <property type="term" value="F:ATP hydrolysis activity"/>
    <property type="evidence" value="ECO:0007669"/>
    <property type="project" value="InterPro"/>
</dbReference>
<dbReference type="SUPFAM" id="SSF52540">
    <property type="entry name" value="P-loop containing nucleoside triphosphate hydrolases"/>
    <property type="match status" value="1"/>
</dbReference>
<dbReference type="InterPro" id="IPR006321">
    <property type="entry name" value="PilT/PilU"/>
</dbReference>
<name>A0A1M6JCB1_9CLOT</name>
<evidence type="ECO:0000256" key="1">
    <source>
        <dbReference type="ARBA" id="ARBA00006611"/>
    </source>
</evidence>
<dbReference type="Gene3D" id="3.30.450.90">
    <property type="match status" value="1"/>
</dbReference>
<protein>
    <submittedName>
        <fullName evidence="3">Twitching motility protein PilT</fullName>
    </submittedName>
</protein>
<dbReference type="AlphaFoldDB" id="A0A1M6JCB1"/>
<dbReference type="RefSeq" id="WP_072901190.1">
    <property type="nucleotide sequence ID" value="NZ_FRAD01000003.1"/>
</dbReference>
<keyword evidence="4" id="KW-1185">Reference proteome</keyword>
<dbReference type="EMBL" id="FRAD01000003">
    <property type="protein sequence ID" value="SHJ44351.1"/>
    <property type="molecule type" value="Genomic_DNA"/>
</dbReference>
<dbReference type="Gene3D" id="3.40.50.300">
    <property type="entry name" value="P-loop containing nucleotide triphosphate hydrolases"/>
    <property type="match status" value="1"/>
</dbReference>
<dbReference type="STRING" id="1121331.SAMN02745248_00135"/>
<evidence type="ECO:0000313" key="4">
    <source>
        <dbReference type="Proteomes" id="UP000183952"/>
    </source>
</evidence>
<organism evidence="3 4">
    <name type="scientific">Hathewaya proteolytica DSM 3090</name>
    <dbReference type="NCBI Taxonomy" id="1121331"/>
    <lineage>
        <taxon>Bacteria</taxon>
        <taxon>Bacillati</taxon>
        <taxon>Bacillota</taxon>
        <taxon>Clostridia</taxon>
        <taxon>Eubacteriales</taxon>
        <taxon>Clostridiaceae</taxon>
        <taxon>Hathewaya</taxon>
    </lineage>
</organism>
<dbReference type="NCBIfam" id="TIGR01420">
    <property type="entry name" value="pilT_fam"/>
    <property type="match status" value="1"/>
</dbReference>
<evidence type="ECO:0000259" key="2">
    <source>
        <dbReference type="Pfam" id="PF00437"/>
    </source>
</evidence>
<dbReference type="CDD" id="cd01131">
    <property type="entry name" value="PilT"/>
    <property type="match status" value="1"/>
</dbReference>
<dbReference type="InterPro" id="IPR001482">
    <property type="entry name" value="T2SS/T4SS_dom"/>
</dbReference>
<sequence>MKLDKLLNDAIEKNASDIHFTVGTCPHFRINGKLVKGAADKLTVNDTAEFAKLILQDEFEEYEKKGEMDATYSIAGLARFRVNIYKQRNSDSLALRTVSYKVPSIKDLDLPSNVKELALKDKGIVIVSGPNSCGKSTTCASMINEINISRAKNIVTVENPIEFLHKHSRSVINQREVGRDIKNYESSIRSILREDPDVIFFSDMENRSTILAALAAAENGHLVISCMNTSGVCNTIERIVEYFSLSDREIIQARLASVLQGVIYQQLLSKADGEGRVAAFEIMVNNEMVQNLIKEGKINQIESIMQTGTRLGMQTMNMSLLELCKKNIISKDTALNNSNDSEMLDRMMLL</sequence>
<gene>
    <name evidence="3" type="ORF">SAMN02745248_00135</name>
</gene>
<accession>A0A1M6JCB1</accession>
<dbReference type="Proteomes" id="UP000183952">
    <property type="component" value="Unassembled WGS sequence"/>
</dbReference>
<feature type="domain" description="Bacterial type II secretion system protein E" evidence="2">
    <location>
        <begin position="3"/>
        <end position="299"/>
    </location>
</feature>
<proteinExistence type="inferred from homology"/>
<dbReference type="PANTHER" id="PTHR30486">
    <property type="entry name" value="TWITCHING MOTILITY PROTEIN PILT"/>
    <property type="match status" value="1"/>
</dbReference>
<dbReference type="GO" id="GO:0005524">
    <property type="term" value="F:ATP binding"/>
    <property type="evidence" value="ECO:0007669"/>
    <property type="project" value="InterPro"/>
</dbReference>
<dbReference type="InterPro" id="IPR027417">
    <property type="entry name" value="P-loop_NTPase"/>
</dbReference>
<dbReference type="InterPro" id="IPR050921">
    <property type="entry name" value="T4SS_GSP_E_ATPase"/>
</dbReference>
<evidence type="ECO:0000313" key="3">
    <source>
        <dbReference type="EMBL" id="SHJ44351.1"/>
    </source>
</evidence>